<dbReference type="SUPFAM" id="SSF81301">
    <property type="entry name" value="Nucleotidyltransferase"/>
    <property type="match status" value="1"/>
</dbReference>
<organism evidence="14 15">
    <name type="scientific">Salinimonas sediminis</name>
    <dbReference type="NCBI Taxonomy" id="2303538"/>
    <lineage>
        <taxon>Bacteria</taxon>
        <taxon>Pseudomonadati</taxon>
        <taxon>Pseudomonadota</taxon>
        <taxon>Gammaproteobacteria</taxon>
        <taxon>Alteromonadales</taxon>
        <taxon>Alteromonadaceae</taxon>
        <taxon>Alteromonas/Salinimonas group</taxon>
        <taxon>Salinimonas</taxon>
    </lineage>
</organism>
<dbReference type="Gene3D" id="1.10.3090.10">
    <property type="entry name" value="cca-adding enzyme, domain 2"/>
    <property type="match status" value="1"/>
</dbReference>
<keyword evidence="3" id="KW-0819">tRNA processing</keyword>
<dbReference type="Proteomes" id="UP000262073">
    <property type="component" value="Chromosome"/>
</dbReference>
<dbReference type="Pfam" id="PF12627">
    <property type="entry name" value="PolyA_pol_RNAbd"/>
    <property type="match status" value="1"/>
</dbReference>
<keyword evidence="10 11" id="KW-0694">RNA-binding</keyword>
<name>A0A346NJ92_9ALTE</name>
<keyword evidence="5" id="KW-0479">Metal-binding</keyword>
<protein>
    <submittedName>
        <fullName evidence="14">CCA tRNA nucleotidyltransferase</fullName>
    </submittedName>
</protein>
<dbReference type="GO" id="GO:0003723">
    <property type="term" value="F:RNA binding"/>
    <property type="evidence" value="ECO:0007669"/>
    <property type="project" value="UniProtKB-KW"/>
</dbReference>
<dbReference type="AlphaFoldDB" id="A0A346NJ92"/>
<evidence type="ECO:0000256" key="10">
    <source>
        <dbReference type="ARBA" id="ARBA00022884"/>
    </source>
</evidence>
<evidence type="ECO:0000313" key="15">
    <source>
        <dbReference type="Proteomes" id="UP000262073"/>
    </source>
</evidence>
<evidence type="ECO:0000256" key="3">
    <source>
        <dbReference type="ARBA" id="ARBA00022694"/>
    </source>
</evidence>
<dbReference type="PANTHER" id="PTHR47545:SF1">
    <property type="entry name" value="MULTIFUNCTIONAL CCA PROTEIN"/>
    <property type="match status" value="1"/>
</dbReference>
<keyword evidence="15" id="KW-1185">Reference proteome</keyword>
<evidence type="ECO:0000259" key="12">
    <source>
        <dbReference type="Pfam" id="PF01743"/>
    </source>
</evidence>
<evidence type="ECO:0000256" key="2">
    <source>
        <dbReference type="ARBA" id="ARBA00022679"/>
    </source>
</evidence>
<evidence type="ECO:0000256" key="7">
    <source>
        <dbReference type="ARBA" id="ARBA00022800"/>
    </source>
</evidence>
<keyword evidence="2 11" id="KW-0808">Transferase</keyword>
<keyword evidence="7" id="KW-0692">RNA repair</keyword>
<keyword evidence="6" id="KW-0547">Nucleotide-binding</keyword>
<dbReference type="InterPro" id="IPR002646">
    <property type="entry name" value="PolA_pol_head_dom"/>
</dbReference>
<evidence type="ECO:0000256" key="5">
    <source>
        <dbReference type="ARBA" id="ARBA00022723"/>
    </source>
</evidence>
<evidence type="ECO:0000259" key="13">
    <source>
        <dbReference type="Pfam" id="PF12627"/>
    </source>
</evidence>
<keyword evidence="9" id="KW-0460">Magnesium</keyword>
<sequence length="372" mass="41772">MKTYLVGGAVRDKLLGRPVTEKDWVVTGATAATMLKLGYTQVGKDFPVFLHPITKDEHALARLERKTGTGYTGFECDAGPAVTLEEDLLRRDLTINAMAQDDQGRIIDPYHGQQDLEARLLRHVSEAFGEDPLRIFRVARFAARYHYLGFSIASETMALMQHMAQRGMLKELTAERVWQETRRALMEPHAPVFFNVLQEVGGLQDWFTELTLSGSKIADQAIAEQRETLQHACDEHSSVEVRFACLTPHLTVAQCQHLCTRLKCPNPVTDLAVMSAGYATSLLQIDGASPLLTVFDKCDVWRRPERFYQLLEVVAYSAQTAHQTWPHEAILQALQHAQAVDVQQIIAAGHRGPQIRTALHAAREQEIARIFH</sequence>
<dbReference type="KEGG" id="salm:D0Y50_03945"/>
<dbReference type="Gene3D" id="3.30.460.10">
    <property type="entry name" value="Beta Polymerase, domain 2"/>
    <property type="match status" value="1"/>
</dbReference>
<dbReference type="GO" id="GO:0001680">
    <property type="term" value="P:tRNA 3'-terminal CCA addition"/>
    <property type="evidence" value="ECO:0007669"/>
    <property type="project" value="InterPro"/>
</dbReference>
<evidence type="ECO:0000256" key="1">
    <source>
        <dbReference type="ARBA" id="ARBA00001946"/>
    </source>
</evidence>
<feature type="domain" description="Poly A polymerase head" evidence="12">
    <location>
        <begin position="3"/>
        <end position="122"/>
    </location>
</feature>
<dbReference type="InterPro" id="IPR050124">
    <property type="entry name" value="tRNA_CCA-adding_enzyme"/>
</dbReference>
<evidence type="ECO:0000256" key="6">
    <source>
        <dbReference type="ARBA" id="ARBA00022741"/>
    </source>
</evidence>
<dbReference type="EMBL" id="CP031769">
    <property type="protein sequence ID" value="AXR05599.1"/>
    <property type="molecule type" value="Genomic_DNA"/>
</dbReference>
<dbReference type="GO" id="GO:0042245">
    <property type="term" value="P:RNA repair"/>
    <property type="evidence" value="ECO:0007669"/>
    <property type="project" value="UniProtKB-KW"/>
</dbReference>
<feature type="domain" description="tRNA nucleotidyltransferase/poly(A) polymerase RNA and SrmB- binding" evidence="13">
    <location>
        <begin position="149"/>
        <end position="210"/>
    </location>
</feature>
<accession>A0A346NJ92</accession>
<dbReference type="GO" id="GO:0004810">
    <property type="term" value="F:CCA tRNA nucleotidyltransferase activity"/>
    <property type="evidence" value="ECO:0007669"/>
    <property type="project" value="InterPro"/>
</dbReference>
<gene>
    <name evidence="14" type="ORF">D0Y50_03945</name>
</gene>
<dbReference type="PIRSF" id="PIRSF000813">
    <property type="entry name" value="CCA_bact"/>
    <property type="match status" value="1"/>
</dbReference>
<dbReference type="SUPFAM" id="SSF81891">
    <property type="entry name" value="Poly A polymerase C-terminal region-like"/>
    <property type="match status" value="1"/>
</dbReference>
<dbReference type="CDD" id="cd05398">
    <property type="entry name" value="NT_ClassII-CCAase"/>
    <property type="match status" value="1"/>
</dbReference>
<dbReference type="RefSeq" id="WP_117315627.1">
    <property type="nucleotide sequence ID" value="NZ_CP031769.1"/>
</dbReference>
<dbReference type="GO" id="GO:0005524">
    <property type="term" value="F:ATP binding"/>
    <property type="evidence" value="ECO:0007669"/>
    <property type="project" value="UniProtKB-KW"/>
</dbReference>
<dbReference type="OrthoDB" id="9805698at2"/>
<evidence type="ECO:0000256" key="11">
    <source>
        <dbReference type="RuleBase" id="RU003953"/>
    </source>
</evidence>
<dbReference type="InterPro" id="IPR032828">
    <property type="entry name" value="PolyA_RNA-bd"/>
</dbReference>
<reference evidence="14 15" key="1">
    <citation type="submission" date="2018-08" db="EMBL/GenBank/DDBJ databases">
        <title>Salinimonas sediminis sp. nov., a piezophilic bacterium isolated from a deep-sea sediment sample from the New Britain Trench.</title>
        <authorList>
            <person name="Cao J."/>
        </authorList>
    </citation>
    <scope>NUCLEOTIDE SEQUENCE [LARGE SCALE GENOMIC DNA]</scope>
    <source>
        <strain evidence="14 15">N102</strain>
    </source>
</reference>
<keyword evidence="8" id="KW-0067">ATP-binding</keyword>
<proteinExistence type="inferred from homology"/>
<evidence type="ECO:0000256" key="4">
    <source>
        <dbReference type="ARBA" id="ARBA00022695"/>
    </source>
</evidence>
<evidence type="ECO:0000256" key="8">
    <source>
        <dbReference type="ARBA" id="ARBA00022840"/>
    </source>
</evidence>
<keyword evidence="4" id="KW-0548">Nucleotidyltransferase</keyword>
<evidence type="ECO:0000313" key="14">
    <source>
        <dbReference type="EMBL" id="AXR05599.1"/>
    </source>
</evidence>
<comment type="similarity">
    <text evidence="11">Belongs to the tRNA nucleotidyltransferase/poly(A) polymerase family.</text>
</comment>
<evidence type="ECO:0000256" key="9">
    <source>
        <dbReference type="ARBA" id="ARBA00022842"/>
    </source>
</evidence>
<dbReference type="PANTHER" id="PTHR47545">
    <property type="entry name" value="MULTIFUNCTIONAL CCA PROTEIN"/>
    <property type="match status" value="1"/>
</dbReference>
<dbReference type="InterPro" id="IPR043519">
    <property type="entry name" value="NT_sf"/>
</dbReference>
<dbReference type="GO" id="GO:0046872">
    <property type="term" value="F:metal ion binding"/>
    <property type="evidence" value="ECO:0007669"/>
    <property type="project" value="UniProtKB-KW"/>
</dbReference>
<dbReference type="Pfam" id="PF01743">
    <property type="entry name" value="PolyA_pol"/>
    <property type="match status" value="1"/>
</dbReference>
<comment type="cofactor">
    <cofactor evidence="1">
        <name>Mg(2+)</name>
        <dbReference type="ChEBI" id="CHEBI:18420"/>
    </cofactor>
</comment>
<dbReference type="InterPro" id="IPR012006">
    <property type="entry name" value="CCA_bact"/>
</dbReference>